<dbReference type="GO" id="GO:0003824">
    <property type="term" value="F:catalytic activity"/>
    <property type="evidence" value="ECO:0007669"/>
    <property type="project" value="InterPro"/>
</dbReference>
<dbReference type="Pfam" id="PF03473">
    <property type="entry name" value="MOSC"/>
    <property type="match status" value="1"/>
</dbReference>
<dbReference type="RefSeq" id="WP_089397488.1">
    <property type="nucleotide sequence ID" value="NZ_FZOT01000001.1"/>
</dbReference>
<evidence type="ECO:0000313" key="2">
    <source>
        <dbReference type="EMBL" id="SNS15214.1"/>
    </source>
</evidence>
<dbReference type="PANTHER" id="PTHR36930:SF1">
    <property type="entry name" value="MOSC DOMAIN-CONTAINING PROTEIN"/>
    <property type="match status" value="1"/>
</dbReference>
<accession>A0A239C709</accession>
<dbReference type="InterPro" id="IPR052716">
    <property type="entry name" value="MOSC_domain"/>
</dbReference>
<dbReference type="InterPro" id="IPR011037">
    <property type="entry name" value="Pyrv_Knase-like_insert_dom_sf"/>
</dbReference>
<proteinExistence type="predicted"/>
<gene>
    <name evidence="2" type="ORF">SAMN06265795_101263</name>
</gene>
<dbReference type="EMBL" id="FZOT01000001">
    <property type="protein sequence ID" value="SNS15214.1"/>
    <property type="molecule type" value="Genomic_DNA"/>
</dbReference>
<dbReference type="AlphaFoldDB" id="A0A239C709"/>
<dbReference type="PANTHER" id="PTHR36930">
    <property type="entry name" value="METAL-SULFUR CLUSTER BIOSYNTHESIS PROTEINS YUAD-RELATED"/>
    <property type="match status" value="1"/>
</dbReference>
<organism evidence="2 3">
    <name type="scientific">Noviherbaspirillum humi</name>
    <dbReference type="NCBI Taxonomy" id="1688639"/>
    <lineage>
        <taxon>Bacteria</taxon>
        <taxon>Pseudomonadati</taxon>
        <taxon>Pseudomonadota</taxon>
        <taxon>Betaproteobacteria</taxon>
        <taxon>Burkholderiales</taxon>
        <taxon>Oxalobacteraceae</taxon>
        <taxon>Noviherbaspirillum</taxon>
    </lineage>
</organism>
<dbReference type="PROSITE" id="PS51340">
    <property type="entry name" value="MOSC"/>
    <property type="match status" value="1"/>
</dbReference>
<sequence length="184" mass="19660">MNDLRSLSLQFARPGRLEAIVLRPQRRAPALLAQSAIALEGLGLEGDRSVRPGARGGGKRQVTLIQAEHLPAVAALTGRRRIDPRDLRRNLVVSGLNLLAARSLFRDRPLVLRLGESVVLEISGPCEPCSRMEEILGQGGYNAMRGHGGVTARILRGGMLKVGDAVGCEPGEPEDAGQTASLFD</sequence>
<protein>
    <submittedName>
        <fullName evidence="2">MOSC domain-containing protein</fullName>
    </submittedName>
</protein>
<feature type="domain" description="MOSC" evidence="1">
    <location>
        <begin position="31"/>
        <end position="169"/>
    </location>
</feature>
<dbReference type="SUPFAM" id="SSF50800">
    <property type="entry name" value="PK beta-barrel domain-like"/>
    <property type="match status" value="1"/>
</dbReference>
<name>A0A239C709_9BURK</name>
<dbReference type="Proteomes" id="UP000198284">
    <property type="component" value="Unassembled WGS sequence"/>
</dbReference>
<dbReference type="Gene3D" id="2.40.33.20">
    <property type="entry name" value="PK beta-barrel domain-like"/>
    <property type="match status" value="1"/>
</dbReference>
<evidence type="ECO:0000259" key="1">
    <source>
        <dbReference type="PROSITE" id="PS51340"/>
    </source>
</evidence>
<dbReference type="InterPro" id="IPR005302">
    <property type="entry name" value="MoCF_Sase_C"/>
</dbReference>
<dbReference type="GO" id="GO:0030170">
    <property type="term" value="F:pyridoxal phosphate binding"/>
    <property type="evidence" value="ECO:0007669"/>
    <property type="project" value="InterPro"/>
</dbReference>
<dbReference type="OrthoDB" id="1550913at2"/>
<keyword evidence="3" id="KW-1185">Reference proteome</keyword>
<evidence type="ECO:0000313" key="3">
    <source>
        <dbReference type="Proteomes" id="UP000198284"/>
    </source>
</evidence>
<reference evidence="2 3" key="1">
    <citation type="submission" date="2017-06" db="EMBL/GenBank/DDBJ databases">
        <authorList>
            <person name="Kim H.J."/>
            <person name="Triplett B.A."/>
        </authorList>
    </citation>
    <scope>NUCLEOTIDE SEQUENCE [LARGE SCALE GENOMIC DNA]</scope>
    <source>
        <strain evidence="2 3">U15</strain>
    </source>
</reference>
<dbReference type="GO" id="GO:0030151">
    <property type="term" value="F:molybdenum ion binding"/>
    <property type="evidence" value="ECO:0007669"/>
    <property type="project" value="InterPro"/>
</dbReference>